<dbReference type="Proteomes" id="UP001165205">
    <property type="component" value="Unassembled WGS sequence"/>
</dbReference>
<dbReference type="AlphaFoldDB" id="A0AAN4YQ51"/>
<name>A0AAN4YQ51_ASPOZ</name>
<dbReference type="SUPFAM" id="SSF141678">
    <property type="entry name" value="MAL13P1.257-like"/>
    <property type="match status" value="1"/>
</dbReference>
<evidence type="ECO:0000313" key="1">
    <source>
        <dbReference type="EMBL" id="GMG31750.1"/>
    </source>
</evidence>
<dbReference type="EMBL" id="BSYA01000089">
    <property type="protein sequence ID" value="GMG31750.1"/>
    <property type="molecule type" value="Genomic_DNA"/>
</dbReference>
<proteinExistence type="predicted"/>
<dbReference type="Pfam" id="PF05907">
    <property type="entry name" value="CXXC_Zn-b_euk"/>
    <property type="match status" value="1"/>
</dbReference>
<dbReference type="InterPro" id="IPR008584">
    <property type="entry name" value="CXXC_Zn-binding_euk"/>
</dbReference>
<accession>A0AAN4YQ51</accession>
<evidence type="ECO:0000313" key="2">
    <source>
        <dbReference type="Proteomes" id="UP001165205"/>
    </source>
</evidence>
<reference evidence="1" key="1">
    <citation type="submission" date="2023-04" db="EMBL/GenBank/DDBJ databases">
        <title>Aspergillus oryzae NBRC 4228.</title>
        <authorList>
            <person name="Ichikawa N."/>
            <person name="Sato H."/>
            <person name="Tonouchi N."/>
        </authorList>
    </citation>
    <scope>NUCLEOTIDE SEQUENCE</scope>
    <source>
        <strain evidence="1">NBRC 4228</strain>
    </source>
</reference>
<sequence>MKSLEAAERRTLSGNASFAKSVRSFPTRLALPAANKCDQKTHSASIVAGPNVYEADEKRKGRKVIDIDCRGLEFTDFKADVSCAFSLQAIGCDSNRLLGRMAGEGHRVFHSLYGHRPV</sequence>
<comment type="caution">
    <text evidence="1">The sequence shown here is derived from an EMBL/GenBank/DDBJ whole genome shotgun (WGS) entry which is preliminary data.</text>
</comment>
<organism evidence="1 2">
    <name type="scientific">Aspergillus oryzae</name>
    <name type="common">Yellow koji mold</name>
    <dbReference type="NCBI Taxonomy" id="5062"/>
    <lineage>
        <taxon>Eukaryota</taxon>
        <taxon>Fungi</taxon>
        <taxon>Dikarya</taxon>
        <taxon>Ascomycota</taxon>
        <taxon>Pezizomycotina</taxon>
        <taxon>Eurotiomycetes</taxon>
        <taxon>Eurotiomycetidae</taxon>
        <taxon>Eurotiales</taxon>
        <taxon>Aspergillaceae</taxon>
        <taxon>Aspergillus</taxon>
        <taxon>Aspergillus subgen. Circumdati</taxon>
    </lineage>
</organism>
<protein>
    <submittedName>
        <fullName evidence="1">Unnamed protein product</fullName>
    </submittedName>
</protein>
<gene>
    <name evidence="1" type="ORF">Aory04_000758300</name>
</gene>